<dbReference type="InterPro" id="IPR048795">
    <property type="entry name" value="PWP3A_3B_4_C"/>
</dbReference>
<feature type="domain" description="PWWP" evidence="4">
    <location>
        <begin position="541"/>
        <end position="681"/>
    </location>
</feature>
<feature type="compositionally biased region" description="Basic residues" evidence="2">
    <location>
        <begin position="296"/>
        <end position="308"/>
    </location>
</feature>
<gene>
    <name evidence="6" type="primary">PWWP3A</name>
</gene>
<name>A0A670K3V4_PODMU</name>
<dbReference type="GeneTree" id="ENSGT00390000001700"/>
<feature type="domain" description="MUM1-like PWWP" evidence="3">
    <location>
        <begin position="393"/>
        <end position="470"/>
    </location>
</feature>
<dbReference type="RefSeq" id="XP_028569363.1">
    <property type="nucleotide sequence ID" value="XM_028713530.1"/>
</dbReference>
<dbReference type="InterPro" id="IPR040263">
    <property type="entry name" value="PWP3A_3B_4"/>
</dbReference>
<dbReference type="InterPro" id="IPR048765">
    <property type="entry name" value="PWP3A_3B_4_N"/>
</dbReference>
<dbReference type="OMA" id="PPWAHRC"/>
<feature type="domain" description="PWWP" evidence="5">
    <location>
        <begin position="6"/>
        <end position="108"/>
    </location>
</feature>
<feature type="region of interest" description="Disordered" evidence="2">
    <location>
        <begin position="509"/>
        <end position="544"/>
    </location>
</feature>
<dbReference type="CTD" id="84939"/>
<comment type="similarity">
    <text evidence="1">Belongs to the PWWP3A family.</text>
</comment>
<dbReference type="AlphaFoldDB" id="A0A670K3V4"/>
<dbReference type="KEGG" id="pmua:114588343"/>
<protein>
    <submittedName>
        <fullName evidence="6">PWWP domain containing 3A, DNA repair factor</fullName>
    </submittedName>
</protein>
<dbReference type="PANTHER" id="PTHR31333">
    <property type="entry name" value="PWWP DOMAIN-CONTAINING DNA REPAIR FACTOR 3 FAMILY MEMBER"/>
    <property type="match status" value="1"/>
</dbReference>
<dbReference type="Pfam" id="PF20884">
    <property type="entry name" value="MUM1-like_PWWP"/>
    <property type="match status" value="1"/>
</dbReference>
<sequence length="701" mass="79056">MKKAKYILCAWKKRWWPAKVLSAGRTSRRRQDLKSTPRTLLVEILCLNKQIVVRHADVKPLQEEDINSIASRLGGQPDASEGQSKKNRKAVDELLYRHALRNALDILSRNSVSPKGRKGKASPRKVTPARTSLGRPPKCRQLQSPRDPHEGESMESSFKCCLGSKASPISKPQHLGEAAGQNCSFSEAATTVTPQKQQEPLPRSDAGRRQLRSFQERGEGRCQSRGRPGKGSGFPSPNRTSTPEAASRKPRPRFAKSGAGPGVRKKLLGSPARCVSAEPARGEEEGRYSRGPNGSRRPKGRRQKRSRERSRPGDSNSSAESLSGGKAGQRQDASFSVKQFQLLDSEDEEGFAPASSLQLSPIGRYSHSSASRDDEDEELPSILLHPEPCTIKAGMLVWCRMPRQPFWPAVVKRVQQKARKANVILIQDTLSVKSKGFCTSFRNLKHYECKEKGKLIARAKESHPQDIDWCIKLITDYLVRVGCESFTGSFLEYYAHEMSYSVRTGVLHEPPQENFPEAEEADPGESPSEPSPAKPPRKVLPDRARAARDKANERIVEFIVKSKGADDHLRSILRRKKPSRWFSDFGVARPYLPCIEIYLEDDHQQELVLNYLRRVYQEADPKVLPEVSRDSIKFILDVLFPEAIIYAISAVDHIDYKKAEEIYLRGPLVSQREREIFEEEILEKKRRRNLQRKRPPLEASV</sequence>
<evidence type="ECO:0000256" key="2">
    <source>
        <dbReference type="SAM" id="MobiDB-lite"/>
    </source>
</evidence>
<dbReference type="PANTHER" id="PTHR31333:SF6">
    <property type="entry name" value="MUM1 LIKE 1"/>
    <property type="match status" value="1"/>
</dbReference>
<dbReference type="Gene3D" id="2.30.30.140">
    <property type="match status" value="1"/>
</dbReference>
<feature type="compositionally biased region" description="Polar residues" evidence="2">
    <location>
        <begin position="189"/>
        <end position="198"/>
    </location>
</feature>
<dbReference type="OrthoDB" id="10013064at2759"/>
<evidence type="ECO:0000259" key="3">
    <source>
        <dbReference type="Pfam" id="PF20884"/>
    </source>
</evidence>
<dbReference type="SUPFAM" id="SSF63748">
    <property type="entry name" value="Tudor/PWWP/MBT"/>
    <property type="match status" value="1"/>
</dbReference>
<dbReference type="CDD" id="cd06080">
    <property type="entry name" value="PWWP_MUM1-like"/>
    <property type="match status" value="1"/>
</dbReference>
<accession>A0A670K3V4</accession>
<reference evidence="6 7" key="1">
    <citation type="journal article" date="2019" name="Proc. Natl. Acad. Sci. U.S.A.">
        <title>Regulatory changes in pterin and carotenoid genes underlie balanced color polymorphisms in the wall lizard.</title>
        <authorList>
            <person name="Andrade P."/>
            <person name="Pinho C."/>
            <person name="Perez I de Lanuza G."/>
            <person name="Afonso S."/>
            <person name="Brejcha J."/>
            <person name="Rubin C.J."/>
            <person name="Wallerman O."/>
            <person name="Pereira P."/>
            <person name="Sabatino S.J."/>
            <person name="Bellati A."/>
            <person name="Pellitteri-Rosa D."/>
            <person name="Bosakova Z."/>
            <person name="Bunikis I."/>
            <person name="Carretero M.A."/>
            <person name="Feiner N."/>
            <person name="Marsik P."/>
            <person name="Pauperio F."/>
            <person name="Salvi D."/>
            <person name="Soler L."/>
            <person name="While G.M."/>
            <person name="Uller T."/>
            <person name="Font E."/>
            <person name="Andersson L."/>
            <person name="Carneiro M."/>
        </authorList>
    </citation>
    <scope>NUCLEOTIDE SEQUENCE</scope>
</reference>
<reference evidence="6" key="2">
    <citation type="submission" date="2025-08" db="UniProtKB">
        <authorList>
            <consortium name="Ensembl"/>
        </authorList>
    </citation>
    <scope>IDENTIFICATION</scope>
</reference>
<evidence type="ECO:0000256" key="1">
    <source>
        <dbReference type="ARBA" id="ARBA00008188"/>
    </source>
</evidence>
<dbReference type="Pfam" id="PF20886">
    <property type="entry name" value="PWP3A-B_C"/>
    <property type="match status" value="1"/>
</dbReference>
<dbReference type="Proteomes" id="UP000472272">
    <property type="component" value="Chromosome 18"/>
</dbReference>
<dbReference type="Pfam" id="PF20887">
    <property type="entry name" value="PWP3A-B_N"/>
    <property type="match status" value="1"/>
</dbReference>
<feature type="compositionally biased region" description="Polar residues" evidence="2">
    <location>
        <begin position="235"/>
        <end position="244"/>
    </location>
</feature>
<keyword evidence="7" id="KW-1185">Reference proteome</keyword>
<reference evidence="6" key="3">
    <citation type="submission" date="2025-09" db="UniProtKB">
        <authorList>
            <consortium name="Ensembl"/>
        </authorList>
    </citation>
    <scope>IDENTIFICATION</scope>
</reference>
<evidence type="ECO:0000259" key="4">
    <source>
        <dbReference type="Pfam" id="PF20886"/>
    </source>
</evidence>
<dbReference type="InterPro" id="IPR035504">
    <property type="entry name" value="MUM1-like_PWWP"/>
</dbReference>
<feature type="region of interest" description="Disordered" evidence="2">
    <location>
        <begin position="189"/>
        <end position="332"/>
    </location>
</feature>
<evidence type="ECO:0000313" key="6">
    <source>
        <dbReference type="Ensembl" id="ENSPMRP00000030840.1"/>
    </source>
</evidence>
<evidence type="ECO:0000259" key="5">
    <source>
        <dbReference type="Pfam" id="PF20887"/>
    </source>
</evidence>
<proteinExistence type="inferred from homology"/>
<dbReference type="Ensembl" id="ENSPMRT00000032710.1">
    <property type="protein sequence ID" value="ENSPMRP00000030840.1"/>
    <property type="gene ID" value="ENSPMRG00000019980.1"/>
</dbReference>
<dbReference type="Gene3D" id="6.10.300.20">
    <property type="match status" value="1"/>
</dbReference>
<feature type="region of interest" description="Disordered" evidence="2">
    <location>
        <begin position="107"/>
        <end position="155"/>
    </location>
</feature>
<evidence type="ECO:0000313" key="7">
    <source>
        <dbReference type="Proteomes" id="UP000472272"/>
    </source>
</evidence>
<dbReference type="GeneID" id="114588343"/>
<dbReference type="RefSeq" id="XP_028569364.1">
    <property type="nucleotide sequence ID" value="XM_028713531.1"/>
</dbReference>
<organism evidence="6 7">
    <name type="scientific">Podarcis muralis</name>
    <name type="common">Wall lizard</name>
    <name type="synonym">Lacerta muralis</name>
    <dbReference type="NCBI Taxonomy" id="64176"/>
    <lineage>
        <taxon>Eukaryota</taxon>
        <taxon>Metazoa</taxon>
        <taxon>Chordata</taxon>
        <taxon>Craniata</taxon>
        <taxon>Vertebrata</taxon>
        <taxon>Euteleostomi</taxon>
        <taxon>Lepidosauria</taxon>
        <taxon>Squamata</taxon>
        <taxon>Bifurcata</taxon>
        <taxon>Unidentata</taxon>
        <taxon>Episquamata</taxon>
        <taxon>Laterata</taxon>
        <taxon>Lacertibaenia</taxon>
        <taxon>Lacertidae</taxon>
        <taxon>Podarcis</taxon>
    </lineage>
</organism>